<gene>
    <name evidence="1" type="ORF">SAMN04487894_1156</name>
</gene>
<evidence type="ECO:0000313" key="1">
    <source>
        <dbReference type="EMBL" id="SDD86192.1"/>
    </source>
</evidence>
<dbReference type="OrthoDB" id="662975at2"/>
<dbReference type="Proteomes" id="UP000198757">
    <property type="component" value="Unassembled WGS sequence"/>
</dbReference>
<reference evidence="2" key="1">
    <citation type="submission" date="2016-10" db="EMBL/GenBank/DDBJ databases">
        <authorList>
            <person name="Varghese N."/>
            <person name="Submissions S."/>
        </authorList>
    </citation>
    <scope>NUCLEOTIDE SEQUENCE [LARGE SCALE GENOMIC DNA]</scope>
    <source>
        <strain evidence="2">DSM 25811 / CCM 8410 / LMG 26954 / E90</strain>
    </source>
</reference>
<proteinExistence type="predicted"/>
<dbReference type="RefSeq" id="WP_090392098.1">
    <property type="nucleotide sequence ID" value="NZ_FMZO01000015.1"/>
</dbReference>
<accession>A0A1G6Y7C8</accession>
<dbReference type="STRING" id="1285928.SAMN04487894_1156"/>
<protein>
    <submittedName>
        <fullName evidence="1">Uncharacterized protein</fullName>
    </submittedName>
</protein>
<dbReference type="EMBL" id="FMZO01000015">
    <property type="protein sequence ID" value="SDD86192.1"/>
    <property type="molecule type" value="Genomic_DNA"/>
</dbReference>
<evidence type="ECO:0000313" key="2">
    <source>
        <dbReference type="Proteomes" id="UP000198757"/>
    </source>
</evidence>
<organism evidence="1 2">
    <name type="scientific">Niabella drilacis (strain DSM 25811 / CCM 8410 / CCUG 62505 / LMG 26954 / E90)</name>
    <dbReference type="NCBI Taxonomy" id="1285928"/>
    <lineage>
        <taxon>Bacteria</taxon>
        <taxon>Pseudomonadati</taxon>
        <taxon>Bacteroidota</taxon>
        <taxon>Chitinophagia</taxon>
        <taxon>Chitinophagales</taxon>
        <taxon>Chitinophagaceae</taxon>
        <taxon>Niabella</taxon>
    </lineage>
</organism>
<name>A0A1G6Y7C8_NIADE</name>
<sequence length="197" mass="22366">MRILYLTTILLLTFIAGNGQNKKFEDGLHNGSLDFKMPENFDTLSVTANPDMNYELALKSKTRDLEIRYSIRPLKERIEQFEKRAKDSASGMPAGAHPNKMYQTVLMAVIMNTSGNHQQVPGFKSFPPEAVKREFNADWGATTVYPLKSAFGKGYSNCMLVTLHRDNQADVYIFYLFNNKEDLPAAMPAFHALKFKE</sequence>
<keyword evidence="2" id="KW-1185">Reference proteome</keyword>
<dbReference type="AlphaFoldDB" id="A0A1G6Y7C8"/>